<dbReference type="Gene3D" id="2.50.20.10">
    <property type="entry name" value="Lipoprotein localisation LolA/LolB/LppX"/>
    <property type="match status" value="1"/>
</dbReference>
<proteinExistence type="predicted"/>
<gene>
    <name evidence="1" type="ORF">EQG61_02780</name>
</gene>
<reference evidence="2" key="1">
    <citation type="submission" date="2019-01" db="EMBL/GenBank/DDBJ databases">
        <title>Cytophagaceae bacterium strain CAR-16.</title>
        <authorList>
            <person name="Chen W.-M."/>
        </authorList>
    </citation>
    <scope>NUCLEOTIDE SEQUENCE [LARGE SCALE GENOMIC DNA]</scope>
    <source>
        <strain evidence="2">WWJ-16</strain>
    </source>
</reference>
<dbReference type="EMBL" id="SBKN01000001">
    <property type="protein sequence ID" value="RXR24386.1"/>
    <property type="molecule type" value="Genomic_DNA"/>
</dbReference>
<evidence type="ECO:0000313" key="2">
    <source>
        <dbReference type="Proteomes" id="UP000289857"/>
    </source>
</evidence>
<keyword evidence="2" id="KW-1185">Reference proteome</keyword>
<dbReference type="AlphaFoldDB" id="A0A4Q1KCF2"/>
<sequence>MQVFTRYIYRIVLVSSVLALQSCRPKAIVVAETAATNNEIPALQIIDKYNLNALNFSTLNIKASAKYEDENQSQHVTAEIRMKKDEKIMVIIRVLGITMAKALITPTEVKYYDKIGNKYFEGDYSALSRWLGTDLDYQKVQSIFLGKTIDDLQKGKYAVTIADKWYRLHDKENAAMDKSFYFEGENYLVKKQEINQPNLQRSLQVTYPEYRKTDEKFLPLQLLLEAQLESAKTSIDVEYKNVNFNEDLSFPYSVPEGFERIELEKN</sequence>
<accession>A0A4Q1KCF2</accession>
<dbReference type="PROSITE" id="PS51257">
    <property type="entry name" value="PROKAR_LIPOPROTEIN"/>
    <property type="match status" value="1"/>
</dbReference>
<evidence type="ECO:0000313" key="1">
    <source>
        <dbReference type="EMBL" id="RXR24386.1"/>
    </source>
</evidence>
<dbReference type="Proteomes" id="UP000289857">
    <property type="component" value="Unassembled WGS sequence"/>
</dbReference>
<dbReference type="Pfam" id="PF14125">
    <property type="entry name" value="DUF4292"/>
    <property type="match status" value="1"/>
</dbReference>
<dbReference type="InterPro" id="IPR025634">
    <property type="entry name" value="DUF4292"/>
</dbReference>
<dbReference type="OrthoDB" id="849114at2"/>
<protein>
    <submittedName>
        <fullName evidence="1">DUF4292 domain-containing protein</fullName>
    </submittedName>
</protein>
<organism evidence="1 2">
    <name type="scientific">Flavobacterium stagni</name>
    <dbReference type="NCBI Taxonomy" id="2506421"/>
    <lineage>
        <taxon>Bacteria</taxon>
        <taxon>Pseudomonadati</taxon>
        <taxon>Bacteroidota</taxon>
        <taxon>Flavobacteriia</taxon>
        <taxon>Flavobacteriales</taxon>
        <taxon>Flavobacteriaceae</taxon>
        <taxon>Flavobacterium</taxon>
    </lineage>
</organism>
<dbReference type="RefSeq" id="WP_129460362.1">
    <property type="nucleotide sequence ID" value="NZ_SBKN01000001.1"/>
</dbReference>
<name>A0A4Q1KCF2_9FLAO</name>
<comment type="caution">
    <text evidence="1">The sequence shown here is derived from an EMBL/GenBank/DDBJ whole genome shotgun (WGS) entry which is preliminary data.</text>
</comment>